<gene>
    <name evidence="1" type="ORF">A130_11080</name>
</gene>
<protein>
    <submittedName>
        <fullName evidence="1">Peptide chain release factor A</fullName>
    </submittedName>
</protein>
<name>A0A1E5D7D5_9VIBR</name>
<evidence type="ECO:0000313" key="2">
    <source>
        <dbReference type="Proteomes" id="UP000094165"/>
    </source>
</evidence>
<dbReference type="EMBL" id="AJYW02000021">
    <property type="protein sequence ID" value="OEE79581.1"/>
    <property type="molecule type" value="Genomic_DNA"/>
</dbReference>
<dbReference type="Proteomes" id="UP000094165">
    <property type="component" value="Unassembled WGS sequence"/>
</dbReference>
<organism evidence="1 2">
    <name type="scientific">Vibrio genomosp. F6 str. FF-238</name>
    <dbReference type="NCBI Taxonomy" id="1191298"/>
    <lineage>
        <taxon>Bacteria</taxon>
        <taxon>Pseudomonadati</taxon>
        <taxon>Pseudomonadota</taxon>
        <taxon>Gammaproteobacteria</taxon>
        <taxon>Vibrionales</taxon>
        <taxon>Vibrionaceae</taxon>
        <taxon>Vibrio</taxon>
    </lineage>
</organism>
<sequence>MEKEVAEQKRQYYRLKYPKKARPLIRIGDQLIPVSEVSEKGIRIVRHDFSALYKGLIMAGILRLHGDRQIPVQGPILRFDGNEVIIKLDEGITFKDMFEEQRYIRQKYPVHFTNQNRQTD</sequence>
<proteinExistence type="predicted"/>
<evidence type="ECO:0000313" key="1">
    <source>
        <dbReference type="EMBL" id="OEE79581.1"/>
    </source>
</evidence>
<accession>A0A1E5D7D5</accession>
<reference evidence="1 2" key="1">
    <citation type="journal article" date="2012" name="Science">
        <title>Ecological populations of bacteria act as socially cohesive units of antibiotic production and resistance.</title>
        <authorList>
            <person name="Cordero O.X."/>
            <person name="Wildschutte H."/>
            <person name="Kirkup B."/>
            <person name="Proehl S."/>
            <person name="Ngo L."/>
            <person name="Hussain F."/>
            <person name="Le Roux F."/>
            <person name="Mincer T."/>
            <person name="Polz M.F."/>
        </authorList>
    </citation>
    <scope>NUCLEOTIDE SEQUENCE [LARGE SCALE GENOMIC DNA]</scope>
    <source>
        <strain evidence="1 2">FF-238</strain>
    </source>
</reference>
<dbReference type="RefSeq" id="WP_017053710.1">
    <property type="nucleotide sequence ID" value="NZ_AJYW02000021.1"/>
</dbReference>
<keyword evidence="2" id="KW-1185">Reference proteome</keyword>
<dbReference type="AlphaFoldDB" id="A0A1E5D7D5"/>
<comment type="caution">
    <text evidence="1">The sequence shown here is derived from an EMBL/GenBank/DDBJ whole genome shotgun (WGS) entry which is preliminary data.</text>
</comment>